<name>A0A2U3LN33_9FIRM</name>
<sequence length="128" mass="14250">MLPVIYTLDQDRSLKLGFRGIAKLEKVFGQNVDKWNLKELTFDQVAEILAESLRRELPDITVDKVMDLIDDYSDINSAIKKTFECINETFGKNEATVVEEQPSEEAPVLVAVDVPVAAVPEVVQGTAI</sequence>
<accession>A0A2U3LN33</accession>
<dbReference type="AlphaFoldDB" id="A0A2U3LN33"/>
<organism evidence="1 2">
    <name type="scientific">Candidatus Desulfosporosinus infrequens</name>
    <dbReference type="NCBI Taxonomy" id="2043169"/>
    <lineage>
        <taxon>Bacteria</taxon>
        <taxon>Bacillati</taxon>
        <taxon>Bacillota</taxon>
        <taxon>Clostridia</taxon>
        <taxon>Eubacteriales</taxon>
        <taxon>Desulfitobacteriaceae</taxon>
        <taxon>Desulfosporosinus</taxon>
    </lineage>
</organism>
<evidence type="ECO:0000313" key="1">
    <source>
        <dbReference type="EMBL" id="SPF53288.1"/>
    </source>
</evidence>
<dbReference type="OrthoDB" id="1801573at2"/>
<gene>
    <name evidence="1" type="ORF">SBF1_6510003</name>
</gene>
<dbReference type="Proteomes" id="UP000238916">
    <property type="component" value="Unassembled WGS sequence"/>
</dbReference>
<reference evidence="2" key="1">
    <citation type="submission" date="2018-02" db="EMBL/GenBank/DDBJ databases">
        <authorList>
            <person name="Hausmann B."/>
        </authorList>
    </citation>
    <scope>NUCLEOTIDE SEQUENCE [LARGE SCALE GENOMIC DNA]</scope>
    <source>
        <strain evidence="2">Peat soil MAG SbF1</strain>
    </source>
</reference>
<proteinExistence type="predicted"/>
<protein>
    <submittedName>
        <fullName evidence="1">Uncharacterized protein</fullName>
    </submittedName>
</protein>
<evidence type="ECO:0000313" key="2">
    <source>
        <dbReference type="Proteomes" id="UP000238916"/>
    </source>
</evidence>
<dbReference type="EMBL" id="OMOF01000614">
    <property type="protein sequence ID" value="SPF53288.1"/>
    <property type="molecule type" value="Genomic_DNA"/>
</dbReference>